<evidence type="ECO:0000313" key="3">
    <source>
        <dbReference type="EMBL" id="BBE09474.1"/>
    </source>
</evidence>
<reference evidence="3 4" key="1">
    <citation type="journal article" date="2018" name="Microbes Environ.">
        <title>Comparative Genomic Insights into Endofungal Lifestyles of Two Bacterial Endosymbionts, Mycoavidus cysteinexigens and Burkholderia rhizoxinica.</title>
        <authorList>
            <person name="Sharmin D."/>
            <person name="Guo Y."/>
            <person name="Nishizawa T."/>
            <person name="Ohshima S."/>
            <person name="Sato Y."/>
            <person name="Takashima Y."/>
            <person name="Narisawa K."/>
            <person name="Ohta H."/>
        </authorList>
    </citation>
    <scope>NUCLEOTIDE SEQUENCE [LARGE SCALE GENOMIC DNA]</scope>
    <source>
        <strain evidence="3 4">B1-EB</strain>
    </source>
</reference>
<evidence type="ECO:0000313" key="4">
    <source>
        <dbReference type="Proteomes" id="UP000282597"/>
    </source>
</evidence>
<dbReference type="GO" id="GO:0004553">
    <property type="term" value="F:hydrolase activity, hydrolyzing O-glycosyl compounds"/>
    <property type="evidence" value="ECO:0007669"/>
    <property type="project" value="InterPro"/>
</dbReference>
<dbReference type="InterPro" id="IPR054075">
    <property type="entry name" value="Gp53-like_C"/>
</dbReference>
<dbReference type="GO" id="GO:0005975">
    <property type="term" value="P:carbohydrate metabolic process"/>
    <property type="evidence" value="ECO:0007669"/>
    <property type="project" value="InterPro"/>
</dbReference>
<dbReference type="RefSeq" id="WP_045361912.1">
    <property type="nucleotide sequence ID" value="NZ_AP018150.1"/>
</dbReference>
<dbReference type="InterPro" id="IPR036573">
    <property type="entry name" value="CBM_sf_5/12"/>
</dbReference>
<organism evidence="3 4">
    <name type="scientific">Mycoavidus cysteinexigens</name>
    <dbReference type="NCBI Taxonomy" id="1553431"/>
    <lineage>
        <taxon>Bacteria</taxon>
        <taxon>Pseudomonadati</taxon>
        <taxon>Pseudomonadota</taxon>
        <taxon>Betaproteobacteria</taxon>
        <taxon>Burkholderiales</taxon>
        <taxon>Burkholderiaceae</taxon>
        <taxon>Mycoavidus</taxon>
    </lineage>
</organism>
<dbReference type="SUPFAM" id="SSF51055">
    <property type="entry name" value="Carbohydrate binding domain"/>
    <property type="match status" value="1"/>
</dbReference>
<dbReference type="KEGG" id="mcys:MCB1EB_1313"/>
<dbReference type="GO" id="GO:0005576">
    <property type="term" value="C:extracellular region"/>
    <property type="evidence" value="ECO:0007669"/>
    <property type="project" value="InterPro"/>
</dbReference>
<protein>
    <recommendedName>
        <fullName evidence="2">Putative tail fiber protein gp53-like C-terminal domain-containing protein</fullName>
    </recommendedName>
</protein>
<evidence type="ECO:0000256" key="1">
    <source>
        <dbReference type="SAM" id="MobiDB-lite"/>
    </source>
</evidence>
<accession>A0A2Z6EVJ4</accession>
<feature type="domain" description="Putative tail fiber protein gp53-like C-terminal" evidence="2">
    <location>
        <begin position="246"/>
        <end position="329"/>
    </location>
</feature>
<dbReference type="Gene3D" id="2.60.40.3940">
    <property type="match status" value="1"/>
</dbReference>
<keyword evidence="4" id="KW-1185">Reference proteome</keyword>
<gene>
    <name evidence="3" type="ORF">MCB1EB_1313</name>
</gene>
<evidence type="ECO:0000259" key="2">
    <source>
        <dbReference type="Pfam" id="PF21882"/>
    </source>
</evidence>
<dbReference type="GO" id="GO:0030246">
    <property type="term" value="F:carbohydrate binding"/>
    <property type="evidence" value="ECO:0007669"/>
    <property type="project" value="InterPro"/>
</dbReference>
<name>A0A2Z6EVJ4_9BURK</name>
<feature type="region of interest" description="Disordered" evidence="1">
    <location>
        <begin position="195"/>
        <end position="215"/>
    </location>
</feature>
<dbReference type="Gene3D" id="2.10.10.20">
    <property type="entry name" value="Carbohydrate-binding module superfamily 5/12"/>
    <property type="match status" value="1"/>
</dbReference>
<dbReference type="EMBL" id="AP018150">
    <property type="protein sequence ID" value="BBE09474.1"/>
    <property type="molecule type" value="Genomic_DNA"/>
</dbReference>
<dbReference type="AlphaFoldDB" id="A0A2Z6EVJ4"/>
<sequence length="329" mass="36163">MTLYQRPDEHVFAEGARPGEVQPFPDLSRGWGIAFEQTGGIPPMEWFNFIGKRTDEAIRYLMQRGLPEWSDTEEYPEGSYIQHGGKTYRAKVANQGKVPSTGLAEWEEWGLTREALDAHFHPKDGELAWPKITKTPTTLDGYGITDAATAQDVQNRFSEIQQRFHPKNGPLPWAKISDKPSTLTGYGITDAAPIANPAFSGQPTAPTPSAQDRSTRIATTASTWATLLSLFTGPNRQSFQDNGFQKLPGGLILQWGFTSTHGNGMSNVIFPVKFSTKCLAIHGTHLGTGCATVIEYVGTRTNIGATLRTLDENAMTRAGWGLHWFAIGH</sequence>
<dbReference type="CDD" id="cd12215">
    <property type="entry name" value="ChiC_BD"/>
    <property type="match status" value="1"/>
</dbReference>
<dbReference type="Proteomes" id="UP000282597">
    <property type="component" value="Chromosome"/>
</dbReference>
<proteinExistence type="predicted"/>
<feature type="compositionally biased region" description="Polar residues" evidence="1">
    <location>
        <begin position="199"/>
        <end position="212"/>
    </location>
</feature>
<dbReference type="Pfam" id="PF21882">
    <property type="entry name" value="Gp53-like_C"/>
    <property type="match status" value="1"/>
</dbReference>